<dbReference type="Pfam" id="PF00160">
    <property type="entry name" value="Pro_isomerase"/>
    <property type="match status" value="1"/>
</dbReference>
<evidence type="ECO:0000313" key="3">
    <source>
        <dbReference type="EMBL" id="CAL1135328.1"/>
    </source>
</evidence>
<evidence type="ECO:0000313" key="2">
    <source>
        <dbReference type="EMBL" id="CAI3981953.1"/>
    </source>
</evidence>
<dbReference type="AlphaFoldDB" id="A0A9P1C0M5"/>
<reference evidence="2" key="1">
    <citation type="submission" date="2022-10" db="EMBL/GenBank/DDBJ databases">
        <authorList>
            <person name="Chen Y."/>
            <person name="Dougan E. K."/>
            <person name="Chan C."/>
            <person name="Rhodes N."/>
            <person name="Thang M."/>
        </authorList>
    </citation>
    <scope>NUCLEOTIDE SEQUENCE</scope>
</reference>
<dbReference type="SUPFAM" id="SSF50891">
    <property type="entry name" value="Cyclophilin-like"/>
    <property type="match status" value="1"/>
</dbReference>
<protein>
    <submittedName>
        <fullName evidence="4">Peptidyl-prolyl cis-trans isomerase (PPIase)</fullName>
    </submittedName>
</protein>
<dbReference type="PRINTS" id="PR00153">
    <property type="entry name" value="CSAPPISMRASE"/>
</dbReference>
<sequence>MQNVTALGPKNPWTANLLSALGIMHFSNDEIKETFDTLVGEAAYGFEPMPEEMGLFENTFHLEEETGELTWQELEAGFDEIREVLSGVSKNATEYASVDDYRTDLMKHRRMMKDPMDKFKAPMTESMNIGWHEEEVFNERFPKQSCAETRPKGISAQIPFEDSKCRRRRFAFGTGTGVAGPVLRPLLWPPRVLQLLPRREMAARIETSMGSVRLRLHYSKTPMTSRNFLELAKSGYYDGCIIHRVVKGFMMQTGDPDPHSSSGTGGESIYGPTFQDEIVANLSHDKAGVVSMANAGFNTNSSQFFITFEACQALHLVSKGCLLEWQACEHLDGKHTIFGQVEDADLPVLQEMELVKIGKNDRPVKPIKIFGIQVQEDPWVGQPLPPGACIPDKPLVNEDKNCTVQ</sequence>
<proteinExistence type="predicted"/>
<keyword evidence="4" id="KW-0413">Isomerase</keyword>
<reference evidence="3" key="2">
    <citation type="submission" date="2024-04" db="EMBL/GenBank/DDBJ databases">
        <authorList>
            <person name="Chen Y."/>
            <person name="Shah S."/>
            <person name="Dougan E. K."/>
            <person name="Thang M."/>
            <person name="Chan C."/>
        </authorList>
    </citation>
    <scope>NUCLEOTIDE SEQUENCE [LARGE SCALE GENOMIC DNA]</scope>
</reference>
<accession>A0A9P1C0M5</accession>
<dbReference type="PROSITE" id="PS50072">
    <property type="entry name" value="CSA_PPIASE_2"/>
    <property type="match status" value="1"/>
</dbReference>
<dbReference type="GO" id="GO:0003755">
    <property type="term" value="F:peptidyl-prolyl cis-trans isomerase activity"/>
    <property type="evidence" value="ECO:0007669"/>
    <property type="project" value="InterPro"/>
</dbReference>
<organism evidence="2">
    <name type="scientific">Cladocopium goreaui</name>
    <dbReference type="NCBI Taxonomy" id="2562237"/>
    <lineage>
        <taxon>Eukaryota</taxon>
        <taxon>Sar</taxon>
        <taxon>Alveolata</taxon>
        <taxon>Dinophyceae</taxon>
        <taxon>Suessiales</taxon>
        <taxon>Symbiodiniaceae</taxon>
        <taxon>Cladocopium</taxon>
    </lineage>
</organism>
<dbReference type="InterPro" id="IPR029000">
    <property type="entry name" value="Cyclophilin-like_dom_sf"/>
</dbReference>
<dbReference type="OrthoDB" id="191686at2759"/>
<dbReference type="PANTHER" id="PTHR45625:SF12">
    <property type="entry name" value="PEPTIDYL-PROLYL CIS-TRANS ISOMERASE"/>
    <property type="match status" value="1"/>
</dbReference>
<dbReference type="Gene3D" id="2.40.100.10">
    <property type="entry name" value="Cyclophilin-like"/>
    <property type="match status" value="1"/>
</dbReference>
<dbReference type="Proteomes" id="UP001152797">
    <property type="component" value="Unassembled WGS sequence"/>
</dbReference>
<dbReference type="PANTHER" id="PTHR45625">
    <property type="entry name" value="PEPTIDYL-PROLYL CIS-TRANS ISOMERASE-RELATED"/>
    <property type="match status" value="1"/>
</dbReference>
<dbReference type="InterPro" id="IPR002130">
    <property type="entry name" value="Cyclophilin-type_PPIase_dom"/>
</dbReference>
<dbReference type="GO" id="GO:0071013">
    <property type="term" value="C:catalytic step 2 spliceosome"/>
    <property type="evidence" value="ECO:0007669"/>
    <property type="project" value="TreeGrafter"/>
</dbReference>
<evidence type="ECO:0000259" key="1">
    <source>
        <dbReference type="PROSITE" id="PS50072"/>
    </source>
</evidence>
<keyword evidence="5" id="KW-1185">Reference proteome</keyword>
<dbReference type="EMBL" id="CAMXCT010000671">
    <property type="protein sequence ID" value="CAI3981953.1"/>
    <property type="molecule type" value="Genomic_DNA"/>
</dbReference>
<name>A0A9P1C0M5_9DINO</name>
<dbReference type="EMBL" id="CAMXCT020000671">
    <property type="protein sequence ID" value="CAL1135328.1"/>
    <property type="molecule type" value="Genomic_DNA"/>
</dbReference>
<evidence type="ECO:0000313" key="5">
    <source>
        <dbReference type="Proteomes" id="UP001152797"/>
    </source>
</evidence>
<feature type="domain" description="PPIase cyclophilin-type" evidence="1">
    <location>
        <begin position="206"/>
        <end position="374"/>
    </location>
</feature>
<dbReference type="InterPro" id="IPR044666">
    <property type="entry name" value="Cyclophilin_A-like"/>
</dbReference>
<gene>
    <name evidence="2" type="ORF">C1SCF055_LOCUS9696</name>
</gene>
<evidence type="ECO:0000313" key="4">
    <source>
        <dbReference type="EMBL" id="CAL4769265.1"/>
    </source>
</evidence>
<comment type="caution">
    <text evidence="2">The sequence shown here is derived from an EMBL/GenBank/DDBJ whole genome shotgun (WGS) entry which is preliminary data.</text>
</comment>
<dbReference type="EMBL" id="CAMXCT030000671">
    <property type="protein sequence ID" value="CAL4769265.1"/>
    <property type="molecule type" value="Genomic_DNA"/>
</dbReference>